<evidence type="ECO:0000313" key="2">
    <source>
        <dbReference type="EMBL" id="PIV07620.1"/>
    </source>
</evidence>
<accession>A0A2M7BQ69</accession>
<sequence length="445" mass="51770">MTSAVAGTASLIFLYLLLKKYIKNKWLLVFIFMVLSLEPYRLHFSRSAFETNLSAMFFSGGAYFLLTVKNKFRKILSVLFFGLAAYSYHSARLSAPLLILLWAFDPIDRLRTNLKFDWSKLVPLFALILICIPIFVMNNSSLLLTRFKQENVFNRFYPYAPKEILSPVSFVYYFTGIISGHLFSYISPINLNFRIYDWVKMSPQFIPGMGMLGWIEGVVFLFGFVFIVGNILKSFNYRFLIYWMIAGIAPAAATWTWYHPLRSLNIFPAIEIIVALGFWQIYLRFKNKIFVIFTILLFLLTIIFTINNELKYSAFENNGEYQPGGYKEGMPYFASISNKYSRVIIDTPHAQGFIFFLFYTAFDPATLHKFADIRPEPGVEGNLNFDFDKYVFRKVDWPQDNKLTNTLFWTRTDITDAEVNRIPGAKIQKRVWNSLYETASIITTE</sequence>
<feature type="transmembrane region" description="Helical" evidence="1">
    <location>
        <begin position="239"/>
        <end position="258"/>
    </location>
</feature>
<keyword evidence="1" id="KW-1133">Transmembrane helix</keyword>
<reference evidence="3" key="1">
    <citation type="submission" date="2017-09" db="EMBL/GenBank/DDBJ databases">
        <title>Depth-based differentiation of microbial function through sediment-hosted aquifers and enrichment of novel symbionts in the deep terrestrial subsurface.</title>
        <authorList>
            <person name="Probst A.J."/>
            <person name="Ladd B."/>
            <person name="Jarett J.K."/>
            <person name="Geller-Mcgrath D.E."/>
            <person name="Sieber C.M.K."/>
            <person name="Emerson J.B."/>
            <person name="Anantharaman K."/>
            <person name="Thomas B.C."/>
            <person name="Malmstrom R."/>
            <person name="Stieglmeier M."/>
            <person name="Klingl A."/>
            <person name="Woyke T."/>
            <person name="Ryan C.M."/>
            <person name="Banfield J.F."/>
        </authorList>
    </citation>
    <scope>NUCLEOTIDE SEQUENCE [LARGE SCALE GENOMIC DNA]</scope>
</reference>
<proteinExistence type="predicted"/>
<evidence type="ECO:0000256" key="1">
    <source>
        <dbReference type="SAM" id="Phobius"/>
    </source>
</evidence>
<feature type="transmembrane region" description="Helical" evidence="1">
    <location>
        <begin position="124"/>
        <end position="144"/>
    </location>
</feature>
<name>A0A2M7BQ69_9BACT</name>
<keyword evidence="1" id="KW-0812">Transmembrane</keyword>
<comment type="caution">
    <text evidence="2">The sequence shown here is derived from an EMBL/GenBank/DDBJ whole genome shotgun (WGS) entry which is preliminary data.</text>
</comment>
<dbReference type="AlphaFoldDB" id="A0A2M7BQ69"/>
<feature type="transmembrane region" description="Helical" evidence="1">
    <location>
        <begin position="164"/>
        <end position="186"/>
    </location>
</feature>
<keyword evidence="1" id="KW-0472">Membrane</keyword>
<evidence type="ECO:0000313" key="3">
    <source>
        <dbReference type="Proteomes" id="UP000229191"/>
    </source>
</evidence>
<feature type="transmembrane region" description="Helical" evidence="1">
    <location>
        <begin position="264"/>
        <end position="282"/>
    </location>
</feature>
<dbReference type="Proteomes" id="UP000229191">
    <property type="component" value="Unassembled WGS sequence"/>
</dbReference>
<feature type="transmembrane region" description="Helical" evidence="1">
    <location>
        <begin position="48"/>
        <end position="66"/>
    </location>
</feature>
<feature type="transmembrane region" description="Helical" evidence="1">
    <location>
        <begin position="206"/>
        <end position="232"/>
    </location>
</feature>
<feature type="transmembrane region" description="Helical" evidence="1">
    <location>
        <begin position="78"/>
        <end position="104"/>
    </location>
</feature>
<evidence type="ECO:0008006" key="4">
    <source>
        <dbReference type="Google" id="ProtNLM"/>
    </source>
</evidence>
<protein>
    <recommendedName>
        <fullName evidence="4">Glycosyltransferase RgtA/B/C/D-like domain-containing protein</fullName>
    </recommendedName>
</protein>
<feature type="transmembrane region" description="Helical" evidence="1">
    <location>
        <begin position="289"/>
        <end position="306"/>
    </location>
</feature>
<organism evidence="2 3">
    <name type="scientific">Candidatus Shapirobacteria bacterium CG03_land_8_20_14_0_80_35_14</name>
    <dbReference type="NCBI Taxonomy" id="1974878"/>
    <lineage>
        <taxon>Bacteria</taxon>
        <taxon>Candidatus Shapironibacteriota</taxon>
    </lineage>
</organism>
<dbReference type="EMBL" id="PEVB01000042">
    <property type="protein sequence ID" value="PIV07620.1"/>
    <property type="molecule type" value="Genomic_DNA"/>
</dbReference>
<gene>
    <name evidence="2" type="ORF">COS53_01475</name>
</gene>